<dbReference type="GO" id="GO:0042597">
    <property type="term" value="C:periplasmic space"/>
    <property type="evidence" value="ECO:0007669"/>
    <property type="project" value="UniProtKB-SubCell"/>
</dbReference>
<keyword evidence="5" id="KW-0479">Metal-binding</keyword>
<evidence type="ECO:0000256" key="6">
    <source>
        <dbReference type="ARBA" id="ARBA00022729"/>
    </source>
</evidence>
<keyword evidence="9" id="KW-0864">Zinc transport</keyword>
<comment type="subcellular location">
    <subcellularLocation>
        <location evidence="1">Periplasm</location>
    </subcellularLocation>
</comment>
<feature type="chain" id="PRO_5013331369" description="High-affinity zinc uptake system protein ZnuA" evidence="13">
    <location>
        <begin position="20"/>
        <end position="318"/>
    </location>
</feature>
<dbReference type="GO" id="GO:0046872">
    <property type="term" value="F:metal ion binding"/>
    <property type="evidence" value="ECO:0007669"/>
    <property type="project" value="UniProtKB-KW"/>
</dbReference>
<name>A0A2A4CSJ9_9RHOB</name>
<dbReference type="SUPFAM" id="SSF53807">
    <property type="entry name" value="Helical backbone' metal receptor"/>
    <property type="match status" value="1"/>
</dbReference>
<dbReference type="InterPro" id="IPR035520">
    <property type="entry name" value="ZnuA"/>
</dbReference>
<dbReference type="PANTHER" id="PTHR42953:SF3">
    <property type="entry name" value="HIGH-AFFINITY ZINC UPTAKE SYSTEM PROTEIN ZNUA"/>
    <property type="match status" value="1"/>
</dbReference>
<dbReference type="OrthoDB" id="7346865at2"/>
<dbReference type="FunFam" id="3.40.50.1980:FF:000028">
    <property type="entry name" value="High-affinity zinc uptake system protein znuA"/>
    <property type="match status" value="1"/>
</dbReference>
<evidence type="ECO:0000256" key="13">
    <source>
        <dbReference type="SAM" id="SignalP"/>
    </source>
</evidence>
<sequence>MKPLLASLPLALLPAFANAEVPRVVTDIPAVQSLVAQVMEGVGAPEVLLEQGANAHNYQLRPSQARALQEADLVVWIGPEMTPWLGRAIEGVSRGGALSLLDAPGTHLQAFGAGAHDHDDHTEETHDDHDHEAEAKADMHDDHDHSGTDPHVWLDPVNAQSWLGLIAQELSARDPANAAQYATNAEAAAARIAALDTRIAAELAPIARRPFVVFHDAYGYFTAHYGLTQAGTVALGDAAAPGAEHLSELRADLQAGGVVCAFPEAQHDPKQVRQLVEGTGVKLGGALDPSGSSLPYGPALYEGLMQGLADTLTACLAD</sequence>
<dbReference type="Proteomes" id="UP000243507">
    <property type="component" value="Unassembled WGS sequence"/>
</dbReference>
<evidence type="ECO:0000256" key="4">
    <source>
        <dbReference type="ARBA" id="ARBA00022448"/>
    </source>
</evidence>
<keyword evidence="8" id="KW-0862">Zinc</keyword>
<keyword evidence="15" id="KW-1185">Reference proteome</keyword>
<proteinExistence type="inferred from homology"/>
<dbReference type="InterPro" id="IPR050492">
    <property type="entry name" value="Bact_metal-bind_prot9"/>
</dbReference>
<dbReference type="EMBL" id="NTJD01000002">
    <property type="protein sequence ID" value="PCD77457.1"/>
    <property type="molecule type" value="Genomic_DNA"/>
</dbReference>
<keyword evidence="4" id="KW-0813">Transport</keyword>
<dbReference type="Pfam" id="PF01297">
    <property type="entry name" value="ZnuA"/>
    <property type="match status" value="1"/>
</dbReference>
<dbReference type="GO" id="GO:0006829">
    <property type="term" value="P:zinc ion transport"/>
    <property type="evidence" value="ECO:0007669"/>
    <property type="project" value="UniProtKB-KW"/>
</dbReference>
<evidence type="ECO:0000256" key="1">
    <source>
        <dbReference type="ARBA" id="ARBA00004418"/>
    </source>
</evidence>
<gene>
    <name evidence="14" type="ORF">CLN94_02805</name>
</gene>
<evidence type="ECO:0000256" key="11">
    <source>
        <dbReference type="ARBA" id="ARBA00023157"/>
    </source>
</evidence>
<keyword evidence="10" id="KW-0406">Ion transport</keyword>
<keyword evidence="7" id="KW-0574">Periplasm</keyword>
<dbReference type="RefSeq" id="WP_096430926.1">
    <property type="nucleotide sequence ID" value="NZ_NTJD01000002.1"/>
</dbReference>
<feature type="compositionally biased region" description="Basic and acidic residues" evidence="12">
    <location>
        <begin position="115"/>
        <end position="148"/>
    </location>
</feature>
<evidence type="ECO:0000313" key="15">
    <source>
        <dbReference type="Proteomes" id="UP000243507"/>
    </source>
</evidence>
<evidence type="ECO:0000256" key="8">
    <source>
        <dbReference type="ARBA" id="ARBA00022833"/>
    </source>
</evidence>
<evidence type="ECO:0000256" key="5">
    <source>
        <dbReference type="ARBA" id="ARBA00022723"/>
    </source>
</evidence>
<comment type="caution">
    <text evidence="14">The sequence shown here is derived from an EMBL/GenBank/DDBJ whole genome shotgun (WGS) entry which is preliminary data.</text>
</comment>
<organism evidence="14 15">
    <name type="scientific">Pseudothioclava arenosa</name>
    <dbReference type="NCBI Taxonomy" id="1795308"/>
    <lineage>
        <taxon>Bacteria</taxon>
        <taxon>Pseudomonadati</taxon>
        <taxon>Pseudomonadota</taxon>
        <taxon>Alphaproteobacteria</taxon>
        <taxon>Rhodobacterales</taxon>
        <taxon>Paracoccaceae</taxon>
        <taxon>Pseudothioclava</taxon>
    </lineage>
</organism>
<dbReference type="CDD" id="cd01019">
    <property type="entry name" value="ZnuA"/>
    <property type="match status" value="1"/>
</dbReference>
<dbReference type="Gene3D" id="3.40.50.1980">
    <property type="entry name" value="Nitrogenase molybdenum iron protein domain"/>
    <property type="match status" value="2"/>
</dbReference>
<protein>
    <recommendedName>
        <fullName evidence="3">High-affinity zinc uptake system protein ZnuA</fullName>
    </recommendedName>
</protein>
<evidence type="ECO:0000256" key="7">
    <source>
        <dbReference type="ARBA" id="ARBA00022764"/>
    </source>
</evidence>
<dbReference type="InterPro" id="IPR006127">
    <property type="entry name" value="ZnuA-like"/>
</dbReference>
<dbReference type="PANTHER" id="PTHR42953">
    <property type="entry name" value="HIGH-AFFINITY ZINC UPTAKE SYSTEM PROTEIN ZNUA-RELATED"/>
    <property type="match status" value="1"/>
</dbReference>
<accession>A0A2A4CSJ9</accession>
<evidence type="ECO:0000256" key="12">
    <source>
        <dbReference type="SAM" id="MobiDB-lite"/>
    </source>
</evidence>
<evidence type="ECO:0000256" key="3">
    <source>
        <dbReference type="ARBA" id="ARBA00015915"/>
    </source>
</evidence>
<comment type="similarity">
    <text evidence="2">Belongs to the bacterial solute-binding protein 9 family.</text>
</comment>
<keyword evidence="11" id="KW-1015">Disulfide bond</keyword>
<feature type="region of interest" description="Disordered" evidence="12">
    <location>
        <begin position="109"/>
        <end position="152"/>
    </location>
</feature>
<evidence type="ECO:0000256" key="2">
    <source>
        <dbReference type="ARBA" id="ARBA00011028"/>
    </source>
</evidence>
<feature type="signal peptide" evidence="13">
    <location>
        <begin position="1"/>
        <end position="19"/>
    </location>
</feature>
<evidence type="ECO:0000313" key="14">
    <source>
        <dbReference type="EMBL" id="PCD77457.1"/>
    </source>
</evidence>
<evidence type="ECO:0000256" key="10">
    <source>
        <dbReference type="ARBA" id="ARBA00023065"/>
    </source>
</evidence>
<reference evidence="14 15" key="1">
    <citation type="submission" date="2017-09" db="EMBL/GenBank/DDBJ databases">
        <title>A multilocus sequence analysis scheme for characterization of bacteria in the genus Thioclava.</title>
        <authorList>
            <person name="Liu Y."/>
            <person name="Shao Z."/>
        </authorList>
    </citation>
    <scope>NUCLEOTIDE SEQUENCE [LARGE SCALE GENOMIC DNA]</scope>
    <source>
        <strain evidence="14 15">CAU 1312</strain>
    </source>
</reference>
<evidence type="ECO:0000256" key="9">
    <source>
        <dbReference type="ARBA" id="ARBA00022906"/>
    </source>
</evidence>
<dbReference type="AlphaFoldDB" id="A0A2A4CSJ9"/>
<keyword evidence="6 13" id="KW-0732">Signal</keyword>